<dbReference type="AlphaFoldDB" id="A0A3P7LMX5"/>
<evidence type="ECO:0000313" key="3">
    <source>
        <dbReference type="Proteomes" id="UP000281553"/>
    </source>
</evidence>
<feature type="chain" id="PRO_5018207759" evidence="1">
    <location>
        <begin position="19"/>
        <end position="129"/>
    </location>
</feature>
<gene>
    <name evidence="2" type="ORF">DILT_LOCUS10491</name>
</gene>
<protein>
    <submittedName>
        <fullName evidence="2">Uncharacterized protein</fullName>
    </submittedName>
</protein>
<sequence length="129" mass="14129">MVSPKFFLLLLPLAYALATDAKFETGVPKDSDLHFVIDPGFKVQKAELNGTALEVCTDKKTSNCYKDNEFSHINVTATIEATALLLKLTDADQPTQTIQATFAPISSAIWMPRSTAVILANLAILAYFY</sequence>
<reference evidence="2 3" key="1">
    <citation type="submission" date="2018-11" db="EMBL/GenBank/DDBJ databases">
        <authorList>
            <consortium name="Pathogen Informatics"/>
        </authorList>
    </citation>
    <scope>NUCLEOTIDE SEQUENCE [LARGE SCALE GENOMIC DNA]</scope>
</reference>
<evidence type="ECO:0000256" key="1">
    <source>
        <dbReference type="SAM" id="SignalP"/>
    </source>
</evidence>
<evidence type="ECO:0000313" key="2">
    <source>
        <dbReference type="EMBL" id="VDN14660.1"/>
    </source>
</evidence>
<keyword evidence="1" id="KW-0732">Signal</keyword>
<organism evidence="2 3">
    <name type="scientific">Dibothriocephalus latus</name>
    <name type="common">Fish tapeworm</name>
    <name type="synonym">Diphyllobothrium latum</name>
    <dbReference type="NCBI Taxonomy" id="60516"/>
    <lineage>
        <taxon>Eukaryota</taxon>
        <taxon>Metazoa</taxon>
        <taxon>Spiralia</taxon>
        <taxon>Lophotrochozoa</taxon>
        <taxon>Platyhelminthes</taxon>
        <taxon>Cestoda</taxon>
        <taxon>Eucestoda</taxon>
        <taxon>Diphyllobothriidea</taxon>
        <taxon>Diphyllobothriidae</taxon>
        <taxon>Dibothriocephalus</taxon>
    </lineage>
</organism>
<feature type="signal peptide" evidence="1">
    <location>
        <begin position="1"/>
        <end position="18"/>
    </location>
</feature>
<dbReference type="Proteomes" id="UP000281553">
    <property type="component" value="Unassembled WGS sequence"/>
</dbReference>
<name>A0A3P7LMX5_DIBLA</name>
<dbReference type="EMBL" id="UYRU01059929">
    <property type="protein sequence ID" value="VDN14660.1"/>
    <property type="molecule type" value="Genomic_DNA"/>
</dbReference>
<accession>A0A3P7LMX5</accession>
<proteinExistence type="predicted"/>
<keyword evidence="3" id="KW-1185">Reference proteome</keyword>